<dbReference type="RefSeq" id="WP_386418547.1">
    <property type="nucleotide sequence ID" value="NZ_JBHSZO010000058.1"/>
</dbReference>
<protein>
    <submittedName>
        <fullName evidence="4">DUF5667 domain-containing protein</fullName>
    </submittedName>
</protein>
<dbReference type="Pfam" id="PF18915">
    <property type="entry name" value="DUF5667"/>
    <property type="match status" value="1"/>
</dbReference>
<organism evidence="4 5">
    <name type="scientific">Streptomyces polyrhachis</name>
    <dbReference type="NCBI Taxonomy" id="1282885"/>
    <lineage>
        <taxon>Bacteria</taxon>
        <taxon>Bacillati</taxon>
        <taxon>Actinomycetota</taxon>
        <taxon>Actinomycetes</taxon>
        <taxon>Kitasatosporales</taxon>
        <taxon>Streptomycetaceae</taxon>
        <taxon>Streptomyces</taxon>
    </lineage>
</organism>
<keyword evidence="2" id="KW-0812">Transmembrane</keyword>
<evidence type="ECO:0000256" key="1">
    <source>
        <dbReference type="SAM" id="MobiDB-lite"/>
    </source>
</evidence>
<feature type="compositionally biased region" description="Low complexity" evidence="1">
    <location>
        <begin position="355"/>
        <end position="387"/>
    </location>
</feature>
<name>A0ABW2GMT3_9ACTN</name>
<evidence type="ECO:0000256" key="2">
    <source>
        <dbReference type="SAM" id="Phobius"/>
    </source>
</evidence>
<feature type="compositionally biased region" description="Polar residues" evidence="1">
    <location>
        <begin position="291"/>
        <end position="305"/>
    </location>
</feature>
<dbReference type="InterPro" id="IPR043725">
    <property type="entry name" value="DUF5667"/>
</dbReference>
<feature type="compositionally biased region" description="Gly residues" evidence="1">
    <location>
        <begin position="344"/>
        <end position="354"/>
    </location>
</feature>
<sequence length="396" mass="40145">MIGSVSAQANAFAQALEEPLPPEALQADPGQAQLLALAGGLAALPAPALSTEVRTEQRAMLVAAMERMFASGEAAAGAVPTASTASTVPEQRRRGAHRASRGPLAGLSRLRPRSRLSRGVAIGGLGVGVAAGALSGAAAASTDSLPGDTLYGLKRGMEDFRLSLAEGDSERGRVYLDQASTRLQEARRLMERGRAGDLDEESVAEVRRALTGVKHDAGEGHRLLHEAYESDGRLGPIQTLSNFSARHRGGWSELRTLLPQQLSDVSADVSQIFDAIDSDVAPLKDILPTQDPASESPDATATDPSGTVPGAPAPSTSPSPGGTGTESASPSPSASAGEDTPTDDGGGILGGLGGDAPATSDSPSSSPSASQSPQADITLPPLLPGLLPGLGIGEEE</sequence>
<evidence type="ECO:0000313" key="4">
    <source>
        <dbReference type="EMBL" id="MFC7221291.1"/>
    </source>
</evidence>
<proteinExistence type="predicted"/>
<evidence type="ECO:0000313" key="5">
    <source>
        <dbReference type="Proteomes" id="UP001596413"/>
    </source>
</evidence>
<dbReference type="Proteomes" id="UP001596413">
    <property type="component" value="Unassembled WGS sequence"/>
</dbReference>
<gene>
    <name evidence="4" type="ORF">ACFQLX_24460</name>
</gene>
<keyword evidence="5" id="KW-1185">Reference proteome</keyword>
<keyword evidence="2" id="KW-0472">Membrane</keyword>
<feature type="region of interest" description="Disordered" evidence="1">
    <location>
        <begin position="283"/>
        <end position="396"/>
    </location>
</feature>
<feature type="domain" description="DUF5667" evidence="3">
    <location>
        <begin position="144"/>
        <end position="217"/>
    </location>
</feature>
<keyword evidence="2" id="KW-1133">Transmembrane helix</keyword>
<evidence type="ECO:0000259" key="3">
    <source>
        <dbReference type="Pfam" id="PF18915"/>
    </source>
</evidence>
<feature type="transmembrane region" description="Helical" evidence="2">
    <location>
        <begin position="119"/>
        <end position="140"/>
    </location>
</feature>
<feature type="region of interest" description="Disordered" evidence="1">
    <location>
        <begin position="79"/>
        <end position="110"/>
    </location>
</feature>
<comment type="caution">
    <text evidence="4">The sequence shown here is derived from an EMBL/GenBank/DDBJ whole genome shotgun (WGS) entry which is preliminary data.</text>
</comment>
<reference evidence="5" key="1">
    <citation type="journal article" date="2019" name="Int. J. Syst. Evol. Microbiol.">
        <title>The Global Catalogue of Microorganisms (GCM) 10K type strain sequencing project: providing services to taxonomists for standard genome sequencing and annotation.</title>
        <authorList>
            <consortium name="The Broad Institute Genomics Platform"/>
            <consortium name="The Broad Institute Genome Sequencing Center for Infectious Disease"/>
            <person name="Wu L."/>
            <person name="Ma J."/>
        </authorList>
    </citation>
    <scope>NUCLEOTIDE SEQUENCE [LARGE SCALE GENOMIC DNA]</scope>
    <source>
        <strain evidence="5">CGMCC 1.13681</strain>
    </source>
</reference>
<dbReference type="EMBL" id="JBHSZO010000058">
    <property type="protein sequence ID" value="MFC7221291.1"/>
    <property type="molecule type" value="Genomic_DNA"/>
</dbReference>
<accession>A0ABW2GMT3</accession>
<feature type="compositionally biased region" description="Low complexity" evidence="1">
    <location>
        <begin position="318"/>
        <end position="338"/>
    </location>
</feature>
<feature type="compositionally biased region" description="Low complexity" evidence="1">
    <location>
        <begin position="79"/>
        <end position="89"/>
    </location>
</feature>